<proteinExistence type="predicted"/>
<dbReference type="Pfam" id="PF00891">
    <property type="entry name" value="Methyltransf_2"/>
    <property type="match status" value="1"/>
</dbReference>
<evidence type="ECO:0000313" key="8">
    <source>
        <dbReference type="Proteomes" id="UP001280581"/>
    </source>
</evidence>
<dbReference type="InterPro" id="IPR036390">
    <property type="entry name" value="WH_DNA-bd_sf"/>
</dbReference>
<gene>
    <name evidence="7" type="ORF">GRF29_213g152024</name>
</gene>
<evidence type="ECO:0000256" key="1">
    <source>
        <dbReference type="ARBA" id="ARBA00022603"/>
    </source>
</evidence>
<dbReference type="SUPFAM" id="SSF46785">
    <property type="entry name" value="Winged helix' DNA-binding domain"/>
    <property type="match status" value="1"/>
</dbReference>
<dbReference type="SUPFAM" id="SSF53335">
    <property type="entry name" value="S-adenosyl-L-methionine-dependent methyltransferases"/>
    <property type="match status" value="1"/>
</dbReference>
<organism evidence="7 8">
    <name type="scientific">Pseudopithomyces chartarum</name>
    <dbReference type="NCBI Taxonomy" id="1892770"/>
    <lineage>
        <taxon>Eukaryota</taxon>
        <taxon>Fungi</taxon>
        <taxon>Dikarya</taxon>
        <taxon>Ascomycota</taxon>
        <taxon>Pezizomycotina</taxon>
        <taxon>Dothideomycetes</taxon>
        <taxon>Pleosporomycetidae</taxon>
        <taxon>Pleosporales</taxon>
        <taxon>Massarineae</taxon>
        <taxon>Didymosphaeriaceae</taxon>
        <taxon>Pseudopithomyces</taxon>
    </lineage>
</organism>
<dbReference type="GO" id="GO:0032259">
    <property type="term" value="P:methylation"/>
    <property type="evidence" value="ECO:0007669"/>
    <property type="project" value="UniProtKB-KW"/>
</dbReference>
<dbReference type="Pfam" id="PF08100">
    <property type="entry name" value="Dimerisation"/>
    <property type="match status" value="1"/>
</dbReference>
<evidence type="ECO:0000256" key="3">
    <source>
        <dbReference type="ARBA" id="ARBA00022691"/>
    </source>
</evidence>
<accession>A0AAN6RBB0</accession>
<protein>
    <recommendedName>
        <fullName evidence="9">O-methyltransferase</fullName>
    </recommendedName>
</protein>
<feature type="domain" description="O-methyltransferase dimerisation" evidence="6">
    <location>
        <begin position="66"/>
        <end position="132"/>
    </location>
</feature>
<comment type="caution">
    <text evidence="7">The sequence shown here is derived from an EMBL/GenBank/DDBJ whole genome shotgun (WGS) entry which is preliminary data.</text>
</comment>
<evidence type="ECO:0000259" key="6">
    <source>
        <dbReference type="Pfam" id="PF08100"/>
    </source>
</evidence>
<evidence type="ECO:0000259" key="5">
    <source>
        <dbReference type="Pfam" id="PF00891"/>
    </source>
</evidence>
<dbReference type="GO" id="GO:0008171">
    <property type="term" value="F:O-methyltransferase activity"/>
    <property type="evidence" value="ECO:0007669"/>
    <property type="project" value="InterPro"/>
</dbReference>
<dbReference type="GO" id="GO:0046983">
    <property type="term" value="F:protein dimerization activity"/>
    <property type="evidence" value="ECO:0007669"/>
    <property type="project" value="InterPro"/>
</dbReference>
<dbReference type="PIRSF" id="PIRSF005739">
    <property type="entry name" value="O-mtase"/>
    <property type="match status" value="1"/>
</dbReference>
<dbReference type="PANTHER" id="PTHR43712:SF1">
    <property type="entry name" value="HYPOTHETICAL O-METHYLTRANSFERASE (EUROFUNG)-RELATED"/>
    <property type="match status" value="1"/>
</dbReference>
<feature type="active site" description="Proton acceptor" evidence="4">
    <location>
        <position position="306"/>
    </location>
</feature>
<keyword evidence="8" id="KW-1185">Reference proteome</keyword>
<dbReference type="EMBL" id="WVTA01000017">
    <property type="protein sequence ID" value="KAK3200854.1"/>
    <property type="molecule type" value="Genomic_DNA"/>
</dbReference>
<dbReference type="PANTHER" id="PTHR43712">
    <property type="entry name" value="PUTATIVE (AFU_ORTHOLOGUE AFUA_4G14580)-RELATED"/>
    <property type="match status" value="1"/>
</dbReference>
<dbReference type="AlphaFoldDB" id="A0AAN6RBB0"/>
<reference evidence="7 8" key="1">
    <citation type="submission" date="2021-02" db="EMBL/GenBank/DDBJ databases">
        <title>Genome assembly of Pseudopithomyces chartarum.</title>
        <authorList>
            <person name="Jauregui R."/>
            <person name="Singh J."/>
            <person name="Voisey C."/>
        </authorList>
    </citation>
    <scope>NUCLEOTIDE SEQUENCE [LARGE SCALE GENOMIC DNA]</scope>
    <source>
        <strain evidence="7 8">AGR01</strain>
    </source>
</reference>
<dbReference type="Proteomes" id="UP001280581">
    <property type="component" value="Unassembled WGS sequence"/>
</dbReference>
<evidence type="ECO:0000313" key="7">
    <source>
        <dbReference type="EMBL" id="KAK3200854.1"/>
    </source>
</evidence>
<dbReference type="Gene3D" id="3.40.50.150">
    <property type="entry name" value="Vaccinia Virus protein VP39"/>
    <property type="match status" value="1"/>
</dbReference>
<dbReference type="InterPro" id="IPR036388">
    <property type="entry name" value="WH-like_DNA-bd_sf"/>
</dbReference>
<dbReference type="Gene3D" id="1.10.10.10">
    <property type="entry name" value="Winged helix-like DNA-binding domain superfamily/Winged helix DNA-binding domain"/>
    <property type="match status" value="1"/>
</dbReference>
<dbReference type="InterPro" id="IPR001077">
    <property type="entry name" value="COMT_C"/>
</dbReference>
<evidence type="ECO:0000256" key="2">
    <source>
        <dbReference type="ARBA" id="ARBA00022679"/>
    </source>
</evidence>
<sequence length="398" mass="44818">MIFRGNTQFQEQGILNEIQELAKQSGSLSSKETRFQLLQLSEQLSASLRAPEDVANEVAYYPMYAFAVRMAVDLNLFELIDTNKPCINAAELAAASGGSQDLITRILRVVSALKFVDEVGENQWTSNEVTKVMCRPEAYAAHIHKWTNCNGTMVKMPEYLKKIGYQTPTDPANGPFQYAFDTEKSAFDYWNDKPEIIANFNTFMKGKRASRPSWAEWWPVDSLLLQPGDLDSEKVLVVDVGGGRGHDIEGFRNMFPNRGRLVLEDQPSVIADIQELHADIERVGHNFFTPQPIIGARIYFFGMIFHDWSDDFCLKILEQTVPAMTKGYSKILIDDAVLPVEGCPAVLGGLDLAMMAMHSGKERTERQWRDLLQQAGFKINKFWPYNASGTGIIEAELN</sequence>
<evidence type="ECO:0008006" key="9">
    <source>
        <dbReference type="Google" id="ProtNLM"/>
    </source>
</evidence>
<keyword evidence="3" id="KW-0949">S-adenosyl-L-methionine</keyword>
<dbReference type="InterPro" id="IPR029063">
    <property type="entry name" value="SAM-dependent_MTases_sf"/>
</dbReference>
<dbReference type="InterPro" id="IPR016461">
    <property type="entry name" value="COMT-like"/>
</dbReference>
<evidence type="ECO:0000256" key="4">
    <source>
        <dbReference type="PIRSR" id="PIRSR005739-1"/>
    </source>
</evidence>
<feature type="domain" description="O-methyltransferase C-terminal" evidence="5">
    <location>
        <begin position="222"/>
        <end position="378"/>
    </location>
</feature>
<keyword evidence="1" id="KW-0489">Methyltransferase</keyword>
<keyword evidence="2" id="KW-0808">Transferase</keyword>
<dbReference type="InterPro" id="IPR012967">
    <property type="entry name" value="COMT_dimerisation"/>
</dbReference>
<name>A0AAN6RBB0_9PLEO</name>
<dbReference type="PROSITE" id="PS51683">
    <property type="entry name" value="SAM_OMT_II"/>
    <property type="match status" value="1"/>
</dbReference>